<feature type="transmembrane region" description="Helical" evidence="1">
    <location>
        <begin position="75"/>
        <end position="95"/>
    </location>
</feature>
<proteinExistence type="predicted"/>
<keyword evidence="1" id="KW-0472">Membrane</keyword>
<keyword evidence="1" id="KW-1133">Transmembrane helix</keyword>
<dbReference type="Pfam" id="PF26363">
    <property type="entry name" value="Phospholipase-like"/>
    <property type="match status" value="1"/>
</dbReference>
<dbReference type="InterPro" id="IPR025460">
    <property type="entry name" value="DUF4280"/>
</dbReference>
<protein>
    <submittedName>
        <fullName evidence="2">Uncharacterized protein</fullName>
    </submittedName>
</protein>
<comment type="caution">
    <text evidence="2">The sequence shown here is derived from an EMBL/GenBank/DDBJ whole genome shotgun (WGS) entry which is preliminary data.</text>
</comment>
<feature type="transmembrane region" description="Helical" evidence="1">
    <location>
        <begin position="50"/>
        <end position="69"/>
    </location>
</feature>
<dbReference type="EMBL" id="JNHI01000019">
    <property type="protein sequence ID" value="KDS29682.1"/>
    <property type="molecule type" value="Genomic_DNA"/>
</dbReference>
<accession>A0A078R6T9</accession>
<dbReference type="AlphaFoldDB" id="A0A078R6T9"/>
<evidence type="ECO:0000256" key="1">
    <source>
        <dbReference type="SAM" id="Phobius"/>
    </source>
</evidence>
<dbReference type="InterPro" id="IPR029058">
    <property type="entry name" value="AB_hydrolase_fold"/>
</dbReference>
<organism evidence="2 3">
    <name type="scientific">Phocaeicola vulgatus str. 3775 SL</name>
    <name type="common">B</name>
    <name type="synonym">iv</name>
    <dbReference type="NCBI Taxonomy" id="1339350"/>
    <lineage>
        <taxon>Bacteria</taxon>
        <taxon>Pseudomonadati</taxon>
        <taxon>Bacteroidota</taxon>
        <taxon>Bacteroidia</taxon>
        <taxon>Bacteroidales</taxon>
        <taxon>Bacteroidaceae</taxon>
        <taxon>Phocaeicola</taxon>
    </lineage>
</organism>
<dbReference type="PATRIC" id="fig|1339350.3.peg.2706"/>
<dbReference type="Proteomes" id="UP000028134">
    <property type="component" value="Unassembled WGS sequence"/>
</dbReference>
<dbReference type="SUPFAM" id="SSF53474">
    <property type="entry name" value="alpha/beta-Hydrolases"/>
    <property type="match status" value="1"/>
</dbReference>
<dbReference type="RefSeq" id="WP_080704570.1">
    <property type="nucleotide sequence ID" value="NZ_JNHI01000019.1"/>
</dbReference>
<dbReference type="Pfam" id="PF14107">
    <property type="entry name" value="DUF4280"/>
    <property type="match status" value="1"/>
</dbReference>
<evidence type="ECO:0000313" key="3">
    <source>
        <dbReference type="Proteomes" id="UP000028134"/>
    </source>
</evidence>
<dbReference type="GO" id="GO:0006629">
    <property type="term" value="P:lipid metabolic process"/>
    <property type="evidence" value="ECO:0007669"/>
    <property type="project" value="InterPro"/>
</dbReference>
<evidence type="ECO:0000313" key="2">
    <source>
        <dbReference type="EMBL" id="KDS29682.1"/>
    </source>
</evidence>
<keyword evidence="1" id="KW-0812">Transmembrane</keyword>
<reference evidence="2 3" key="1">
    <citation type="submission" date="2014-04" db="EMBL/GenBank/DDBJ databases">
        <authorList>
            <person name="Sears C."/>
            <person name="Carroll K."/>
            <person name="Sack B.R."/>
            <person name="Qadri F."/>
            <person name="Myers L.L."/>
            <person name="Chung G.-T."/>
            <person name="Escheverria P."/>
            <person name="Fraser C.M."/>
            <person name="Sadzewicz L."/>
            <person name="Shefchek K.A."/>
            <person name="Tallon L."/>
            <person name="Das S.P."/>
            <person name="Daugherty S."/>
            <person name="Mongodin E.F."/>
        </authorList>
    </citation>
    <scope>NUCLEOTIDE SEQUENCE [LARGE SCALE GENOMIC DNA]</scope>
    <source>
        <strain evidence="3">3775 SL(B) 10 (iv)</strain>
    </source>
</reference>
<dbReference type="Gene3D" id="3.40.50.1820">
    <property type="entry name" value="alpha/beta hydrolase"/>
    <property type="match status" value="1"/>
</dbReference>
<sequence>MARKFLIDGNWLICSEGTCMQRIQVNSQSTIYAHGKLVATMNDRMDGNFYCLKMVTAGALVGALVGAVITAGAILTGGAAIGGIVAAIGSGALVGSISGKLLSLMPCICACLTKPNRWTMVKDTVLLQNQKALMPDAKLNCLLGGMVSIILPQIEIVLDALALSNCAYNVDNEDSPRYKDNAEIPNGWTEIKDLEKEFGDEIAAVLINNQNGFKAKLFKNGDIYILAFAGTELQDDEGNFNQKDVVTDGKQAFGLDDKEDGQYANAVSLSNTICSKIEEDNEKGENKKLIITGHSLGGGLATIGGAATGADTYTFNAAGVHNQTFQDQEVNAENTQHIQAYYSDKDPLNIAQNHRNILMALLASSKCGFLSFLGSGIFLTNSLPQVAGQRIGLETDCSLLSGHSLMESKLKEALMAEQKNTPDIQVYTEYE</sequence>
<name>A0A078R6T9_PHOVU</name>
<gene>
    <name evidence="2" type="ORF">M097_2826</name>
</gene>